<feature type="compositionally biased region" description="Basic and acidic residues" evidence="5">
    <location>
        <begin position="448"/>
        <end position="461"/>
    </location>
</feature>
<feature type="compositionally biased region" description="Acidic residues" evidence="5">
    <location>
        <begin position="510"/>
        <end position="521"/>
    </location>
</feature>
<keyword evidence="2" id="KW-0963">Cytoplasm</keyword>
<keyword evidence="4" id="KW-0175">Coiled coil</keyword>
<proteinExistence type="predicted"/>
<name>A0ABP1NPI6_XYLVO</name>
<feature type="compositionally biased region" description="Basic and acidic residues" evidence="5">
    <location>
        <begin position="303"/>
        <end position="333"/>
    </location>
</feature>
<dbReference type="PANTHER" id="PTHR24214">
    <property type="entry name" value="PDZ AND LIM DOMAIN PROTEIN ZASP"/>
    <property type="match status" value="1"/>
</dbReference>
<feature type="region of interest" description="Disordered" evidence="5">
    <location>
        <begin position="438"/>
        <end position="529"/>
    </location>
</feature>
<evidence type="ECO:0000259" key="6">
    <source>
        <dbReference type="PROSITE" id="PS50106"/>
    </source>
</evidence>
<feature type="region of interest" description="Disordered" evidence="5">
    <location>
        <begin position="232"/>
        <end position="366"/>
    </location>
</feature>
<dbReference type="Pfam" id="PF00595">
    <property type="entry name" value="PDZ"/>
    <property type="match status" value="1"/>
</dbReference>
<dbReference type="SUPFAM" id="SSF50156">
    <property type="entry name" value="PDZ domain-like"/>
    <property type="match status" value="1"/>
</dbReference>
<feature type="region of interest" description="Disordered" evidence="5">
    <location>
        <begin position="548"/>
        <end position="568"/>
    </location>
</feature>
<dbReference type="InterPro" id="IPR036034">
    <property type="entry name" value="PDZ_sf"/>
</dbReference>
<evidence type="ECO:0000256" key="4">
    <source>
        <dbReference type="SAM" id="Coils"/>
    </source>
</evidence>
<dbReference type="PANTHER" id="PTHR24214:SF38">
    <property type="entry name" value="PDZ AND LIM DOMAIN PROTEIN ZASP-RELATED"/>
    <property type="match status" value="1"/>
</dbReference>
<comment type="caution">
    <text evidence="7">The sequence shown here is derived from an EMBL/GenBank/DDBJ whole genome shotgun (WGS) entry which is preliminary data.</text>
</comment>
<keyword evidence="3" id="KW-0479">Metal-binding</keyword>
<feature type="coiled-coil region" evidence="4">
    <location>
        <begin position="369"/>
        <end position="415"/>
    </location>
</feature>
<feature type="compositionally biased region" description="Basic and acidic residues" evidence="5">
    <location>
        <begin position="267"/>
        <end position="277"/>
    </location>
</feature>
<dbReference type="SMART" id="SM00228">
    <property type="entry name" value="PDZ"/>
    <property type="match status" value="1"/>
</dbReference>
<feature type="compositionally biased region" description="Acidic residues" evidence="5">
    <location>
        <begin position="462"/>
        <end position="492"/>
    </location>
</feature>
<dbReference type="Proteomes" id="UP001642520">
    <property type="component" value="Unassembled WGS sequence"/>
</dbReference>
<feature type="region of interest" description="Disordered" evidence="5">
    <location>
        <begin position="135"/>
        <end position="161"/>
    </location>
</feature>
<gene>
    <name evidence="7" type="ORF">XYLVIOL_LOCUS5806</name>
</gene>
<evidence type="ECO:0000256" key="1">
    <source>
        <dbReference type="ARBA" id="ARBA00004496"/>
    </source>
</evidence>
<dbReference type="EMBL" id="CAXAJV020001293">
    <property type="protein sequence ID" value="CAL7942955.1"/>
    <property type="molecule type" value="Genomic_DNA"/>
</dbReference>
<dbReference type="InterPro" id="IPR050604">
    <property type="entry name" value="PDZ-LIM_domain"/>
</dbReference>
<comment type="subcellular location">
    <subcellularLocation>
        <location evidence="1">Cytoplasm</location>
    </subcellularLocation>
</comment>
<dbReference type="InterPro" id="IPR001478">
    <property type="entry name" value="PDZ"/>
</dbReference>
<keyword evidence="8" id="KW-1185">Reference proteome</keyword>
<evidence type="ECO:0000313" key="8">
    <source>
        <dbReference type="Proteomes" id="UP001642520"/>
    </source>
</evidence>
<dbReference type="PROSITE" id="PS50106">
    <property type="entry name" value="PDZ"/>
    <property type="match status" value="1"/>
</dbReference>
<keyword evidence="3" id="KW-0862">Zinc</keyword>
<reference evidence="7 8" key="1">
    <citation type="submission" date="2024-08" db="EMBL/GenBank/DDBJ databases">
        <authorList>
            <person name="Will J Nash"/>
            <person name="Angela Man"/>
            <person name="Seanna McTaggart"/>
            <person name="Kendall Baker"/>
            <person name="Tom Barker"/>
            <person name="Leah Catchpole"/>
            <person name="Alex Durrant"/>
            <person name="Karim Gharbi"/>
            <person name="Naomi Irish"/>
            <person name="Gemy Kaithakottil"/>
            <person name="Debby Ku"/>
            <person name="Aaliyah Providence"/>
            <person name="Felix Shaw"/>
            <person name="David Swarbreck"/>
            <person name="Chris Watkins"/>
            <person name="Ann M. McCartney"/>
            <person name="Giulio Formenti"/>
            <person name="Alice Mouton"/>
            <person name="Noel Vella"/>
            <person name="Bjorn M von Reumont"/>
            <person name="Adriana Vella"/>
            <person name="Wilfried Haerty"/>
        </authorList>
    </citation>
    <scope>NUCLEOTIDE SEQUENCE [LARGE SCALE GENOMIC DNA]</scope>
</reference>
<dbReference type="Gene3D" id="2.30.42.10">
    <property type="match status" value="1"/>
</dbReference>
<feature type="domain" description="PDZ" evidence="6">
    <location>
        <begin position="4"/>
        <end position="86"/>
    </location>
</feature>
<evidence type="ECO:0000256" key="2">
    <source>
        <dbReference type="ARBA" id="ARBA00022490"/>
    </source>
</evidence>
<evidence type="ECO:0000256" key="5">
    <source>
        <dbReference type="SAM" id="MobiDB-lite"/>
    </source>
</evidence>
<evidence type="ECO:0000256" key="3">
    <source>
        <dbReference type="ARBA" id="ARBA00023038"/>
    </source>
</evidence>
<feature type="compositionally biased region" description="Basic and acidic residues" evidence="5">
    <location>
        <begin position="135"/>
        <end position="157"/>
    </location>
</feature>
<organism evidence="7 8">
    <name type="scientific">Xylocopa violacea</name>
    <name type="common">Violet carpenter bee</name>
    <name type="synonym">Apis violacea</name>
    <dbReference type="NCBI Taxonomy" id="135666"/>
    <lineage>
        <taxon>Eukaryota</taxon>
        <taxon>Metazoa</taxon>
        <taxon>Ecdysozoa</taxon>
        <taxon>Arthropoda</taxon>
        <taxon>Hexapoda</taxon>
        <taxon>Insecta</taxon>
        <taxon>Pterygota</taxon>
        <taxon>Neoptera</taxon>
        <taxon>Endopterygota</taxon>
        <taxon>Hymenoptera</taxon>
        <taxon>Apocrita</taxon>
        <taxon>Aculeata</taxon>
        <taxon>Apoidea</taxon>
        <taxon>Anthophila</taxon>
        <taxon>Apidae</taxon>
        <taxon>Xylocopa</taxon>
        <taxon>Xylocopa</taxon>
    </lineage>
</organism>
<evidence type="ECO:0000313" key="7">
    <source>
        <dbReference type="EMBL" id="CAL7942955.1"/>
    </source>
</evidence>
<sequence>MAINIKFTKFDNTPWGFRLAGGSDFPQPLTVIRVLEGSLAECMGLKVGDVVVRLNDQPISSLTHGQAHEELMRAGNNFVLGVLREEDPLKALEALSEENIVPYKIPLADLPPVFPEQILKEETVIEQNEELKCETQRAEEEVKPEVEPLPDKPKDADSEIVPNQNLTDDEIAQLILEEEELLTDKGVLGVNFKKLKPRATVLRQSKVIEELRNLAASEPPLVEQLRRTSVFLQKPQRPIPTPRKKPEDQEAEGESYKVVIKKQKKRSVTDRLLERGLLKPGDASTPEPPTPEATPSATPEPVCRSDQELEPDSRPESRPESKAESKADSKPEESETEQQPEETAPCNEENVYTCEEETRQEQTAQESVLNEIEKEMADVAAKVDKEKIKELVTTEINLEKQLENVQRQLLSLKQLPSEIESHLRIVSEQLKKIMELSGVQNGATTNDQARREANETNGEVKESEDDREEREEREEQEEREETEEQDVTEYTEDVSYSAHSEEHVRIVQASEEEEEETETQELEGTLSVKSEEGSRVKKFVVSYETKVLKSPSPAPSHGSFEPDPNLSPKDQVIQELQERVKQRGRKRSQDLWPQAKQVELTLGRRWRCPNDFFNDEMIAEVLSSQAEVIRGRALGVNFKKYEKTNLPNYDHLMNSSVYKMIHKMEREPKRGIPARPAKVNAAEDIIERVKSPALSIADDRSTRSVSH</sequence>
<protein>
    <recommendedName>
        <fullName evidence="6">PDZ domain-containing protein</fullName>
    </recommendedName>
</protein>
<feature type="compositionally biased region" description="Polar residues" evidence="5">
    <location>
        <begin position="438"/>
        <end position="447"/>
    </location>
</feature>
<accession>A0ABP1NPI6</accession>
<dbReference type="CDD" id="cd23068">
    <property type="entry name" value="PDZ_ZASP52-like"/>
    <property type="match status" value="1"/>
</dbReference>
<keyword evidence="3" id="KW-0440">LIM domain</keyword>